<dbReference type="EMBL" id="LT629751">
    <property type="protein sequence ID" value="SDT15862.1"/>
    <property type="molecule type" value="Genomic_DNA"/>
</dbReference>
<keyword evidence="9" id="KW-0742">SOS response</keyword>
<dbReference type="OrthoDB" id="9803913at2"/>
<dbReference type="GO" id="GO:0003677">
    <property type="term" value="F:DNA binding"/>
    <property type="evidence" value="ECO:0007669"/>
    <property type="project" value="InterPro"/>
</dbReference>
<dbReference type="STRING" id="1392877.SAMN05216221_3642"/>
<dbReference type="AlphaFoldDB" id="A0A1H1Y388"/>
<evidence type="ECO:0000256" key="5">
    <source>
        <dbReference type="ARBA" id="ARBA00022801"/>
    </source>
</evidence>
<dbReference type="GO" id="GO:0003887">
    <property type="term" value="F:DNA-directed DNA polymerase activity"/>
    <property type="evidence" value="ECO:0007669"/>
    <property type="project" value="UniProtKB-EC"/>
</dbReference>
<dbReference type="GO" id="GO:0009432">
    <property type="term" value="P:SOS response"/>
    <property type="evidence" value="ECO:0007669"/>
    <property type="project" value="UniProtKB-KW"/>
</dbReference>
<gene>
    <name evidence="17" type="ORF">SAMN05216221_3642</name>
</gene>
<proteinExistence type="predicted"/>
<keyword evidence="4" id="KW-0228">DNA excision</keyword>
<dbReference type="PROSITE" id="PS50164">
    <property type="entry name" value="GIY_YIG"/>
    <property type="match status" value="1"/>
</dbReference>
<evidence type="ECO:0000256" key="14">
    <source>
        <dbReference type="ARBA" id="ARBA00042732"/>
    </source>
</evidence>
<evidence type="ECO:0000256" key="10">
    <source>
        <dbReference type="ARBA" id="ARBA00025483"/>
    </source>
</evidence>
<evidence type="ECO:0000256" key="8">
    <source>
        <dbReference type="ARBA" id="ARBA00023204"/>
    </source>
</evidence>
<dbReference type="Gene3D" id="3.40.1440.10">
    <property type="entry name" value="GIY-YIG endonuclease"/>
    <property type="match status" value="1"/>
</dbReference>
<dbReference type="SUPFAM" id="SSF82771">
    <property type="entry name" value="GIY-YIG endonuclease"/>
    <property type="match status" value="1"/>
</dbReference>
<evidence type="ECO:0000313" key="17">
    <source>
        <dbReference type="EMBL" id="SDT15862.1"/>
    </source>
</evidence>
<dbReference type="InterPro" id="IPR012337">
    <property type="entry name" value="RNaseH-like_sf"/>
</dbReference>
<feature type="domain" description="GIY-YIG" evidence="16">
    <location>
        <begin position="205"/>
        <end position="283"/>
    </location>
</feature>
<keyword evidence="2" id="KW-0540">Nuclease</keyword>
<evidence type="ECO:0000256" key="7">
    <source>
        <dbReference type="ARBA" id="ARBA00022881"/>
    </source>
</evidence>
<comment type="catalytic activity">
    <reaction evidence="15">
        <text>DNA(n) + a 2'-deoxyribonucleoside 5'-triphosphate = DNA(n+1) + diphosphate</text>
        <dbReference type="Rhea" id="RHEA:22508"/>
        <dbReference type="Rhea" id="RHEA-COMP:17339"/>
        <dbReference type="Rhea" id="RHEA-COMP:17340"/>
        <dbReference type="ChEBI" id="CHEBI:33019"/>
        <dbReference type="ChEBI" id="CHEBI:61560"/>
        <dbReference type="ChEBI" id="CHEBI:173112"/>
        <dbReference type="EC" id="2.7.7.7"/>
    </reaction>
</comment>
<reference evidence="18" key="1">
    <citation type="submission" date="2016-10" db="EMBL/GenBank/DDBJ databases">
        <authorList>
            <person name="Varghese N."/>
            <person name="Submissions S."/>
        </authorList>
    </citation>
    <scope>NUCLEOTIDE SEQUENCE [LARGE SCALE GENOMIC DNA]</scope>
    <source>
        <strain evidence="18">KCTC 32247</strain>
    </source>
</reference>
<dbReference type="NCBIfam" id="TIGR00573">
    <property type="entry name" value="dnaq"/>
    <property type="match status" value="1"/>
</dbReference>
<evidence type="ECO:0000256" key="11">
    <source>
        <dbReference type="ARBA" id="ARBA00026073"/>
    </source>
</evidence>
<dbReference type="PANTHER" id="PTHR30562:SF10">
    <property type="entry name" value="EXCINUCLEASE CHO"/>
    <property type="match status" value="1"/>
</dbReference>
<evidence type="ECO:0000256" key="4">
    <source>
        <dbReference type="ARBA" id="ARBA00022769"/>
    </source>
</evidence>
<dbReference type="SMART" id="SM00465">
    <property type="entry name" value="GIYc"/>
    <property type="match status" value="1"/>
</dbReference>
<evidence type="ECO:0000256" key="13">
    <source>
        <dbReference type="ARBA" id="ARBA00042138"/>
    </source>
</evidence>
<dbReference type="FunFam" id="3.30.420.10:FF:000045">
    <property type="entry name" value="3'-5' exonuclease DinG"/>
    <property type="match status" value="1"/>
</dbReference>
<evidence type="ECO:0000256" key="15">
    <source>
        <dbReference type="ARBA" id="ARBA00049244"/>
    </source>
</evidence>
<dbReference type="SMART" id="SM00479">
    <property type="entry name" value="EXOIII"/>
    <property type="match status" value="1"/>
</dbReference>
<keyword evidence="18" id="KW-1185">Reference proteome</keyword>
<keyword evidence="3" id="KW-0227">DNA damage</keyword>
<dbReference type="GO" id="GO:0009380">
    <property type="term" value="C:excinuclease repair complex"/>
    <property type="evidence" value="ECO:0007669"/>
    <property type="project" value="TreeGrafter"/>
</dbReference>
<dbReference type="RefSeq" id="WP_090351105.1">
    <property type="nucleotide sequence ID" value="NZ_LT629751.1"/>
</dbReference>
<dbReference type="InterPro" id="IPR013520">
    <property type="entry name" value="Ribonucl_H"/>
</dbReference>
<organism evidence="17 18">
    <name type="scientific">Pseudomonas oryzae</name>
    <dbReference type="NCBI Taxonomy" id="1392877"/>
    <lineage>
        <taxon>Bacteria</taxon>
        <taxon>Pseudomonadati</taxon>
        <taxon>Pseudomonadota</taxon>
        <taxon>Gammaproteobacteria</taxon>
        <taxon>Pseudomonadales</taxon>
        <taxon>Pseudomonadaceae</taxon>
        <taxon>Pseudomonas</taxon>
    </lineage>
</organism>
<evidence type="ECO:0000256" key="6">
    <source>
        <dbReference type="ARBA" id="ARBA00022839"/>
    </source>
</evidence>
<keyword evidence="5" id="KW-0378">Hydrolase</keyword>
<comment type="function">
    <text evidence="10">DNA polymerase III is a complex, multichain enzyme responsible for most of the replicative synthesis in bacteria. The epsilon subunit contain the editing function and is a proofreading 3'-5' exonuclease.</text>
</comment>
<dbReference type="Proteomes" id="UP000243359">
    <property type="component" value="Chromosome I"/>
</dbReference>
<dbReference type="CDD" id="cd10434">
    <property type="entry name" value="GIY-YIG_UvrC_Cho"/>
    <property type="match status" value="1"/>
</dbReference>
<evidence type="ECO:0000259" key="16">
    <source>
        <dbReference type="PROSITE" id="PS50164"/>
    </source>
</evidence>
<sequence>MSAARLPAALSRPLAVLDVETTGLHPQRDGIWEVAVLLVDRGQVSGRRSWLLDPGQPLPAGVAALGGVLDAELRVQPRFAEIAGELLSLLQGRLLVGHNLRFDLAFLRCGLMAAGLRLRARQLCTLRLARQLHPELPAHGLDALCAQFAIPRFIAHRAPADAEATWQLLQHLASHPACVESLDGQLRKSAVPPGLSAARLAELPERPGVYYFHGEGGALLYVGKSRNLRRRVQSHFHNDHASRRSLQMAQQVREIRVTPTAGELGALLLEAAEVARLQPLYNRQLRRQRELLSWTLQAADGGLRPQLQALARLEPGVEHAGLFRARRDALEWLRGQAREHGLCLRLLGLESGQGACFAAQLGQCHGACCGREPRRAHDARLRAAFGGRRLAAWPWRGPVALVERDAAHDLCEWHVLDGWRHLGSVRDPARIAALLARPAAPFTRDTYRILRGHLRRHPEMEIVEL</sequence>
<evidence type="ECO:0000313" key="18">
    <source>
        <dbReference type="Proteomes" id="UP000243359"/>
    </source>
</evidence>
<accession>A0A1H1Y388</accession>
<evidence type="ECO:0000256" key="3">
    <source>
        <dbReference type="ARBA" id="ARBA00022763"/>
    </source>
</evidence>
<dbReference type="CDD" id="cd06127">
    <property type="entry name" value="DEDDh"/>
    <property type="match status" value="1"/>
</dbReference>
<dbReference type="Gene3D" id="3.30.420.10">
    <property type="entry name" value="Ribonuclease H-like superfamily/Ribonuclease H"/>
    <property type="match status" value="1"/>
</dbReference>
<keyword evidence="6" id="KW-0269">Exonuclease</keyword>
<dbReference type="InterPro" id="IPR050066">
    <property type="entry name" value="UvrABC_protein_C"/>
</dbReference>
<dbReference type="InterPro" id="IPR006054">
    <property type="entry name" value="DnaQ"/>
</dbReference>
<dbReference type="Pfam" id="PF00929">
    <property type="entry name" value="RNase_T"/>
    <property type="match status" value="1"/>
</dbReference>
<dbReference type="InterPro" id="IPR000305">
    <property type="entry name" value="GIY-YIG_endonuc"/>
</dbReference>
<dbReference type="SUPFAM" id="SSF53098">
    <property type="entry name" value="Ribonuclease H-like"/>
    <property type="match status" value="1"/>
</dbReference>
<dbReference type="InterPro" id="IPR047296">
    <property type="entry name" value="GIY-YIG_UvrC_Cho"/>
</dbReference>
<dbReference type="InterPro" id="IPR035901">
    <property type="entry name" value="GIY-YIG_endonuc_sf"/>
</dbReference>
<evidence type="ECO:0000256" key="1">
    <source>
        <dbReference type="ARBA" id="ARBA00012417"/>
    </source>
</evidence>
<keyword evidence="7" id="KW-0267">Excision nuclease</keyword>
<dbReference type="Pfam" id="PF01541">
    <property type="entry name" value="GIY-YIG"/>
    <property type="match status" value="1"/>
</dbReference>
<protein>
    <recommendedName>
        <fullName evidence="12">Excinuclease cho</fullName>
        <ecNumber evidence="1">2.7.7.7</ecNumber>
    </recommendedName>
    <alternativeName>
        <fullName evidence="14">Endonuclease cho</fullName>
    </alternativeName>
    <alternativeName>
        <fullName evidence="13">UvrC homolog protein</fullName>
    </alternativeName>
</protein>
<keyword evidence="8" id="KW-0234">DNA repair</keyword>
<name>A0A1H1Y388_9PSED</name>
<evidence type="ECO:0000256" key="12">
    <source>
        <dbReference type="ARBA" id="ARBA00040756"/>
    </source>
</evidence>
<dbReference type="EC" id="2.7.7.7" evidence="1"/>
<dbReference type="GO" id="GO:0006289">
    <property type="term" value="P:nucleotide-excision repair"/>
    <property type="evidence" value="ECO:0007669"/>
    <property type="project" value="InterPro"/>
</dbReference>
<dbReference type="PANTHER" id="PTHR30562">
    <property type="entry name" value="UVRC/OXIDOREDUCTASE"/>
    <property type="match status" value="1"/>
</dbReference>
<dbReference type="InterPro" id="IPR036397">
    <property type="entry name" value="RNaseH_sf"/>
</dbReference>
<dbReference type="GO" id="GO:0004527">
    <property type="term" value="F:exonuclease activity"/>
    <property type="evidence" value="ECO:0007669"/>
    <property type="project" value="UniProtKB-KW"/>
</dbReference>
<comment type="subunit">
    <text evidence="11">DNA polymerase III contains a core (composed of alpha, epsilon and theta chains) that associates with a tau subunit. This core dimerizes to form the POLIII' complex. PolIII' associates with the gamma complex (composed of gamma, delta, delta', psi and chi chains) and with the beta chain to form the complete DNA polymerase III complex.</text>
</comment>
<evidence type="ECO:0000256" key="9">
    <source>
        <dbReference type="ARBA" id="ARBA00023236"/>
    </source>
</evidence>
<evidence type="ECO:0000256" key="2">
    <source>
        <dbReference type="ARBA" id="ARBA00022722"/>
    </source>
</evidence>
<dbReference type="GO" id="GO:0006260">
    <property type="term" value="P:DNA replication"/>
    <property type="evidence" value="ECO:0007669"/>
    <property type="project" value="InterPro"/>
</dbReference>